<evidence type="ECO:0000256" key="8">
    <source>
        <dbReference type="SAM" id="Phobius"/>
    </source>
</evidence>
<feature type="transmembrane region" description="Helical" evidence="8">
    <location>
        <begin position="126"/>
        <end position="144"/>
    </location>
</feature>
<feature type="transmembrane region" description="Helical" evidence="8">
    <location>
        <begin position="284"/>
        <end position="302"/>
    </location>
</feature>
<keyword evidence="10" id="KW-1185">Reference proteome</keyword>
<keyword evidence="3" id="KW-1003">Cell membrane</keyword>
<dbReference type="GO" id="GO:0005507">
    <property type="term" value="F:copper ion binding"/>
    <property type="evidence" value="ECO:0007669"/>
    <property type="project" value="TreeGrafter"/>
</dbReference>
<keyword evidence="4" id="KW-0597">Phosphoprotein</keyword>
<evidence type="ECO:0000256" key="5">
    <source>
        <dbReference type="ARBA" id="ARBA00022842"/>
    </source>
</evidence>
<keyword evidence="8" id="KW-0472">Membrane</keyword>
<dbReference type="RefSeq" id="WP_108623155.1">
    <property type="nucleotide sequence ID" value="NZ_CP028901.1"/>
</dbReference>
<feature type="transmembrane region" description="Helical" evidence="8">
    <location>
        <begin position="175"/>
        <end position="195"/>
    </location>
</feature>
<dbReference type="Proteomes" id="UP000244571">
    <property type="component" value="Chromosome"/>
</dbReference>
<dbReference type="KEGG" id="boz:DBV39_07320"/>
<keyword evidence="5" id="KW-0460">Magnesium</keyword>
<name>A0A2R4XPT8_9BURK</name>
<dbReference type="PANTHER" id="PTHR43520:SF5">
    <property type="entry name" value="CATION-TRANSPORTING P-TYPE ATPASE-RELATED"/>
    <property type="match status" value="1"/>
</dbReference>
<feature type="transmembrane region" description="Helical" evidence="8">
    <location>
        <begin position="65"/>
        <end position="86"/>
    </location>
</feature>
<evidence type="ECO:0000256" key="7">
    <source>
        <dbReference type="ARBA" id="ARBA00023065"/>
    </source>
</evidence>
<keyword evidence="8" id="KW-0812">Transmembrane</keyword>
<dbReference type="AlphaFoldDB" id="A0A2R4XPT8"/>
<dbReference type="PANTHER" id="PTHR43520">
    <property type="entry name" value="ATP7, ISOFORM B"/>
    <property type="match status" value="1"/>
</dbReference>
<proteinExistence type="predicted"/>
<comment type="subcellular location">
    <subcellularLocation>
        <location evidence="1">Cell membrane</location>
        <topology evidence="1">Multi-pass membrane protein</topology>
    </subcellularLocation>
</comment>
<dbReference type="GO" id="GO:0055070">
    <property type="term" value="P:copper ion homeostasis"/>
    <property type="evidence" value="ECO:0007669"/>
    <property type="project" value="TreeGrafter"/>
</dbReference>
<dbReference type="EMBL" id="CP028901">
    <property type="protein sequence ID" value="AWB35699.1"/>
    <property type="molecule type" value="Genomic_DNA"/>
</dbReference>
<evidence type="ECO:0000256" key="2">
    <source>
        <dbReference type="ARBA" id="ARBA00022448"/>
    </source>
</evidence>
<dbReference type="OrthoDB" id="8552908at2"/>
<evidence type="ECO:0000256" key="4">
    <source>
        <dbReference type="ARBA" id="ARBA00022553"/>
    </source>
</evidence>
<gene>
    <name evidence="9" type="ORF">DBV39_07320</name>
</gene>
<evidence type="ECO:0000313" key="10">
    <source>
        <dbReference type="Proteomes" id="UP000244571"/>
    </source>
</evidence>
<keyword evidence="2" id="KW-0813">Transport</keyword>
<feature type="transmembrane region" description="Helical" evidence="8">
    <location>
        <begin position="201"/>
        <end position="222"/>
    </location>
</feature>
<dbReference type="GO" id="GO:0005886">
    <property type="term" value="C:plasma membrane"/>
    <property type="evidence" value="ECO:0007669"/>
    <property type="project" value="UniProtKB-SubCell"/>
</dbReference>
<evidence type="ECO:0000256" key="6">
    <source>
        <dbReference type="ARBA" id="ARBA00022967"/>
    </source>
</evidence>
<evidence type="ECO:0000256" key="3">
    <source>
        <dbReference type="ARBA" id="ARBA00022475"/>
    </source>
</evidence>
<keyword evidence="7" id="KW-0406">Ion transport</keyword>
<feature type="transmembrane region" description="Helical" evidence="8">
    <location>
        <begin position="259"/>
        <end position="278"/>
    </location>
</feature>
<feature type="transmembrane region" description="Helical" evidence="8">
    <location>
        <begin position="24"/>
        <end position="45"/>
    </location>
</feature>
<accession>A0A2R4XPT8</accession>
<keyword evidence="6" id="KW-1278">Translocase</keyword>
<dbReference type="GO" id="GO:0043682">
    <property type="term" value="F:P-type divalent copper transporter activity"/>
    <property type="evidence" value="ECO:0007669"/>
    <property type="project" value="TreeGrafter"/>
</dbReference>
<keyword evidence="8" id="KW-1133">Transmembrane helix</keyword>
<evidence type="ECO:0000256" key="1">
    <source>
        <dbReference type="ARBA" id="ARBA00004651"/>
    </source>
</evidence>
<reference evidence="9 10" key="1">
    <citation type="submission" date="2018-04" db="EMBL/GenBank/DDBJ databases">
        <title>Bordetella sp. HZ20 isolated from seawater.</title>
        <authorList>
            <person name="Sun C."/>
        </authorList>
    </citation>
    <scope>NUCLEOTIDE SEQUENCE [LARGE SCALE GENOMIC DNA]</scope>
    <source>
        <strain evidence="9 10">HZ20</strain>
    </source>
</reference>
<evidence type="ECO:0000313" key="9">
    <source>
        <dbReference type="EMBL" id="AWB35699.1"/>
    </source>
</evidence>
<organism evidence="9 10">
    <name type="scientific">Orrella marina</name>
    <dbReference type="NCBI Taxonomy" id="2163011"/>
    <lineage>
        <taxon>Bacteria</taxon>
        <taxon>Pseudomonadati</taxon>
        <taxon>Pseudomonadota</taxon>
        <taxon>Betaproteobacteria</taxon>
        <taxon>Burkholderiales</taxon>
        <taxon>Alcaligenaceae</taxon>
        <taxon>Orrella</taxon>
    </lineage>
</organism>
<feature type="transmembrane region" description="Helical" evidence="8">
    <location>
        <begin position="98"/>
        <end position="120"/>
    </location>
</feature>
<sequence>MAKSILAFNRTLTPEETRARRRSLVRLGLAWLAMMQVMMFALPGYLRRDSYGHDNLEVLDWAITLMNWISLVMTIPVILYAAWPVWKGTLKAIRTLHVTMDVPVSISMIAAFVPSVYATISGHGEVYFDSVTMFVAFLLTARFFEERARMSVDNARFAREMDALRTPLMARADKVAMWFIVVQLAIAGLVALYWWMVEPVFAIPVMVSLLVMSCPCALALAAPSSLAATNSTLAACPELNPEQSRALFAKTRRITSQNLYGSLVFHLITTPLAAVGLVTPWLAALAMFVSSVAVAANAWRLYRIPATRPSRSAPAMAG</sequence>
<protein>
    <submittedName>
        <fullName evidence="9">Uncharacterized protein</fullName>
    </submittedName>
</protein>